<dbReference type="STRING" id="395961.Cyan7425_4745"/>
<gene>
    <name evidence="10" type="ordered locus">Cyan7425_4745</name>
</gene>
<dbReference type="InterPro" id="IPR029020">
    <property type="entry name" value="Ammonium/urea_transptr"/>
</dbReference>
<evidence type="ECO:0000256" key="5">
    <source>
        <dbReference type="ARBA" id="ARBA00022989"/>
    </source>
</evidence>
<feature type="domain" description="Ammonium transporter AmtB-like" evidence="9">
    <location>
        <begin position="69"/>
        <end position="484"/>
    </location>
</feature>
<evidence type="ECO:0000256" key="3">
    <source>
        <dbReference type="ARBA" id="ARBA00022448"/>
    </source>
</evidence>
<evidence type="ECO:0000256" key="4">
    <source>
        <dbReference type="ARBA" id="ARBA00022692"/>
    </source>
</evidence>
<keyword evidence="4 8" id="KW-0812">Transmembrane</keyword>
<dbReference type="AlphaFoldDB" id="B8HM43"/>
<dbReference type="SUPFAM" id="SSF111352">
    <property type="entry name" value="Ammonium transporter"/>
    <property type="match status" value="1"/>
</dbReference>
<dbReference type="FunFam" id="1.10.3430.10:FF:000008">
    <property type="entry name" value="Ammonium transporter"/>
    <property type="match status" value="1"/>
</dbReference>
<dbReference type="InterPro" id="IPR024041">
    <property type="entry name" value="NH4_transpt_AmtB-like_dom"/>
</dbReference>
<dbReference type="GO" id="GO:0005886">
    <property type="term" value="C:plasma membrane"/>
    <property type="evidence" value="ECO:0007669"/>
    <property type="project" value="UniProtKB-SubCell"/>
</dbReference>
<dbReference type="PANTHER" id="PTHR11730">
    <property type="entry name" value="AMMONIUM TRANSPORTER"/>
    <property type="match status" value="1"/>
</dbReference>
<evidence type="ECO:0000256" key="1">
    <source>
        <dbReference type="ARBA" id="ARBA00004141"/>
    </source>
</evidence>
<dbReference type="PROSITE" id="PS01219">
    <property type="entry name" value="AMMONIUM_TRANSP"/>
    <property type="match status" value="1"/>
</dbReference>
<evidence type="ECO:0000256" key="8">
    <source>
        <dbReference type="RuleBase" id="RU362002"/>
    </source>
</evidence>
<dbReference type="GO" id="GO:0097272">
    <property type="term" value="P:ammonium homeostasis"/>
    <property type="evidence" value="ECO:0007669"/>
    <property type="project" value="TreeGrafter"/>
</dbReference>
<feature type="transmembrane region" description="Helical" evidence="8">
    <location>
        <begin position="328"/>
        <end position="345"/>
    </location>
</feature>
<feature type="transmembrane region" description="Helical" evidence="8">
    <location>
        <begin position="297"/>
        <end position="321"/>
    </location>
</feature>
<dbReference type="GO" id="GO:0008519">
    <property type="term" value="F:ammonium channel activity"/>
    <property type="evidence" value="ECO:0007669"/>
    <property type="project" value="InterPro"/>
</dbReference>
<sequence length="514" mass="54697">MMTREVSPDRKWSKLRIKRSRHWHRLLALAIGAMILAAFGPTIVHAAPPTLESLAANDGKLQVSIDTTWVLLSGCLVFFMQCGFALLEAGLVRQTSVVNTLMENFIDAAVTILAWWAVGFGLAFGTSAGGFFGTDNFFLAQALTIQDGVVSYATGAGGSSVPIDTFALFFYQFCFAATASTITTGALAERTDFVGDLIYTTIMGAISYPIIAHWAWNTGGWLYKLGYHDFAGSGVVHAVGGITSLVGAWLLGPRPNRVWGDIPLPHNLSLATLGTMILWFGWYGFNSGSTLSMGTPGLASLVSVNTTLAGGAGAMSALFYVFWRTGKWNLFCTLNGSLAGLVAVTCPCAFILPWAAVVIGLIAGVLVIVVVDVVEGWKIDDPVGAVAVHGSCGTWGVLALGLFGQPGLVRVDEATKLPFAPGGLFITGDFKLLLIQFISWLAIAGFTAAFGFVMFASLNAMGRLRVHPKADALGIDVYEHGASAWPDVYPIDHLVEADQQSSEDQYPKEGKSFG</sequence>
<dbReference type="InterPro" id="IPR001905">
    <property type="entry name" value="Ammonium_transpt"/>
</dbReference>
<feature type="transmembrane region" description="Helical" evidence="8">
    <location>
        <begin position="169"/>
        <end position="188"/>
    </location>
</feature>
<keyword evidence="7 8" id="KW-0924">Ammonia transport</keyword>
<organism evidence="10">
    <name type="scientific">Cyanothece sp. (strain PCC 7425 / ATCC 29141)</name>
    <dbReference type="NCBI Taxonomy" id="395961"/>
    <lineage>
        <taxon>Bacteria</taxon>
        <taxon>Bacillati</taxon>
        <taxon>Cyanobacteriota</taxon>
        <taxon>Cyanophyceae</taxon>
        <taxon>Gomontiellales</taxon>
        <taxon>Cyanothecaceae</taxon>
        <taxon>Cyanothece</taxon>
    </lineage>
</organism>
<keyword evidence="5 8" id="KW-1133">Transmembrane helix</keyword>
<dbReference type="HOGENOM" id="CLU_000445_33_1_3"/>
<dbReference type="InterPro" id="IPR018047">
    <property type="entry name" value="Ammonium_transpt_CS"/>
</dbReference>
<feature type="transmembrane region" description="Helical" evidence="8">
    <location>
        <begin position="383"/>
        <end position="403"/>
    </location>
</feature>
<keyword evidence="3 8" id="KW-0813">Transport</keyword>
<evidence type="ECO:0000256" key="7">
    <source>
        <dbReference type="ARBA" id="ARBA00023177"/>
    </source>
</evidence>
<dbReference type="KEGG" id="cyn:Cyan7425_4745"/>
<proteinExistence type="inferred from homology"/>
<accession>B8HM43</accession>
<feature type="transmembrane region" description="Helical" evidence="8">
    <location>
        <begin position="197"/>
        <end position="215"/>
    </location>
</feature>
<feature type="transmembrane region" description="Helical" evidence="8">
    <location>
        <begin position="351"/>
        <end position="371"/>
    </location>
</feature>
<name>B8HM43_CYAP4</name>
<feature type="transmembrane region" description="Helical" evidence="8">
    <location>
        <begin position="433"/>
        <end position="455"/>
    </location>
</feature>
<keyword evidence="6 8" id="KW-0472">Membrane</keyword>
<dbReference type="Gene3D" id="1.10.3430.10">
    <property type="entry name" value="Ammonium transporter AmtB like domains"/>
    <property type="match status" value="1"/>
</dbReference>
<dbReference type="Pfam" id="PF00909">
    <property type="entry name" value="Ammonium_transp"/>
    <property type="match status" value="1"/>
</dbReference>
<evidence type="ECO:0000313" key="10">
    <source>
        <dbReference type="EMBL" id="ACL47050.1"/>
    </source>
</evidence>
<feature type="transmembrane region" description="Helical" evidence="8">
    <location>
        <begin position="70"/>
        <end position="92"/>
    </location>
</feature>
<dbReference type="NCBIfam" id="TIGR00836">
    <property type="entry name" value="amt"/>
    <property type="match status" value="1"/>
</dbReference>
<feature type="transmembrane region" description="Helical" evidence="8">
    <location>
        <begin position="104"/>
        <end position="124"/>
    </location>
</feature>
<comment type="subcellular location">
    <subcellularLocation>
        <location evidence="8">Cell membrane</location>
        <topology evidence="8">Multi-pass membrane protein</topology>
    </subcellularLocation>
    <subcellularLocation>
        <location evidence="1">Membrane</location>
        <topology evidence="1">Multi-pass membrane protein</topology>
    </subcellularLocation>
</comment>
<dbReference type="PANTHER" id="PTHR11730:SF6">
    <property type="entry name" value="AMMONIUM TRANSPORTER"/>
    <property type="match status" value="1"/>
</dbReference>
<feature type="transmembrane region" description="Helical" evidence="8">
    <location>
        <begin position="264"/>
        <end position="285"/>
    </location>
</feature>
<reference evidence="10" key="1">
    <citation type="submission" date="2009-01" db="EMBL/GenBank/DDBJ databases">
        <title>Complete sequence of chromosome Cyanothece sp. PCC 7425.</title>
        <authorList>
            <consortium name="US DOE Joint Genome Institute"/>
            <person name="Lucas S."/>
            <person name="Copeland A."/>
            <person name="Lapidus A."/>
            <person name="Glavina del Rio T."/>
            <person name="Dalin E."/>
            <person name="Tice H."/>
            <person name="Bruce D."/>
            <person name="Goodwin L."/>
            <person name="Pitluck S."/>
            <person name="Sims D."/>
            <person name="Meineke L."/>
            <person name="Brettin T."/>
            <person name="Detter J.C."/>
            <person name="Han C."/>
            <person name="Larimer F."/>
            <person name="Land M."/>
            <person name="Hauser L."/>
            <person name="Kyrpides N."/>
            <person name="Ovchinnikova G."/>
            <person name="Liberton M."/>
            <person name="Stoeckel J."/>
            <person name="Banerjee A."/>
            <person name="Singh A."/>
            <person name="Page L."/>
            <person name="Sato H."/>
            <person name="Zhao L."/>
            <person name="Sherman L."/>
            <person name="Pakrasi H."/>
            <person name="Richardson P."/>
        </authorList>
    </citation>
    <scope>NUCLEOTIDE SEQUENCE</scope>
    <source>
        <strain evidence="10">PCC 7425</strain>
    </source>
</reference>
<protein>
    <recommendedName>
        <fullName evidence="8">Ammonium transporter</fullName>
    </recommendedName>
</protein>
<dbReference type="eggNOG" id="COG0004">
    <property type="taxonomic scope" value="Bacteria"/>
</dbReference>
<dbReference type="EMBL" id="CP001344">
    <property type="protein sequence ID" value="ACL47050.1"/>
    <property type="molecule type" value="Genomic_DNA"/>
</dbReference>
<evidence type="ECO:0000259" key="9">
    <source>
        <dbReference type="Pfam" id="PF00909"/>
    </source>
</evidence>
<feature type="transmembrane region" description="Helical" evidence="8">
    <location>
        <begin position="235"/>
        <end position="252"/>
    </location>
</feature>
<evidence type="ECO:0000256" key="2">
    <source>
        <dbReference type="ARBA" id="ARBA00005887"/>
    </source>
</evidence>
<evidence type="ECO:0000256" key="6">
    <source>
        <dbReference type="ARBA" id="ARBA00023136"/>
    </source>
</evidence>
<comment type="similarity">
    <text evidence="2 8">Belongs to the ammonia transporter channel (TC 1.A.11.2) family.</text>
</comment>